<feature type="domain" description="UspA" evidence="2">
    <location>
        <begin position="1"/>
        <end position="148"/>
    </location>
</feature>
<evidence type="ECO:0000313" key="3">
    <source>
        <dbReference type="EMBL" id="SEI91108.1"/>
    </source>
</evidence>
<keyword evidence="4" id="KW-1185">Reference proteome</keyword>
<dbReference type="InterPro" id="IPR006016">
    <property type="entry name" value="UspA"/>
</dbReference>
<protein>
    <submittedName>
        <fullName evidence="3">Nucleotide-binding universal stress protein, UspA family</fullName>
    </submittedName>
</protein>
<dbReference type="Gene3D" id="3.40.50.620">
    <property type="entry name" value="HUPs"/>
    <property type="match status" value="1"/>
</dbReference>
<dbReference type="STRING" id="1073996.SAMN05444271_11178"/>
<dbReference type="Proteomes" id="UP000198888">
    <property type="component" value="Unassembled WGS sequence"/>
</dbReference>
<dbReference type="PANTHER" id="PTHR46268:SF24">
    <property type="entry name" value="UNIVERSAL STRESS PROTEIN"/>
    <property type="match status" value="1"/>
</dbReference>
<dbReference type="AlphaFoldDB" id="A0A1H6UFC4"/>
<accession>A0A1H6UFC4</accession>
<dbReference type="EMBL" id="FNYR01000011">
    <property type="protein sequence ID" value="SEI91108.1"/>
    <property type="molecule type" value="Genomic_DNA"/>
</dbReference>
<dbReference type="GeneID" id="35001385"/>
<accession>A0A2H4PZ47</accession>
<organism evidence="3 4">
    <name type="scientific">Halohasta litchfieldiae</name>
    <dbReference type="NCBI Taxonomy" id="1073996"/>
    <lineage>
        <taxon>Archaea</taxon>
        <taxon>Methanobacteriati</taxon>
        <taxon>Methanobacteriota</taxon>
        <taxon>Stenosarchaea group</taxon>
        <taxon>Halobacteria</taxon>
        <taxon>Halobacteriales</taxon>
        <taxon>Haloferacaceae</taxon>
        <taxon>Halohasta</taxon>
    </lineage>
</organism>
<dbReference type="InterPro" id="IPR014729">
    <property type="entry name" value="Rossmann-like_a/b/a_fold"/>
</dbReference>
<dbReference type="RefSeq" id="WP_089672581.1">
    <property type="nucleotide sequence ID" value="NZ_CP024845.1"/>
</dbReference>
<dbReference type="PRINTS" id="PR01438">
    <property type="entry name" value="UNVRSLSTRESS"/>
</dbReference>
<comment type="similarity">
    <text evidence="1">Belongs to the universal stress protein A family.</text>
</comment>
<evidence type="ECO:0000256" key="1">
    <source>
        <dbReference type="ARBA" id="ARBA00008791"/>
    </source>
</evidence>
<name>A0A1H6UFC4_9EURY</name>
<evidence type="ECO:0000259" key="2">
    <source>
        <dbReference type="Pfam" id="PF00582"/>
    </source>
</evidence>
<dbReference type="CDD" id="cd00293">
    <property type="entry name" value="USP-like"/>
    <property type="match status" value="1"/>
</dbReference>
<gene>
    <name evidence="3" type="ORF">SAMN05444271_11178</name>
</gene>
<dbReference type="PANTHER" id="PTHR46268">
    <property type="entry name" value="STRESS RESPONSE PROTEIN NHAX"/>
    <property type="match status" value="1"/>
</dbReference>
<dbReference type="SUPFAM" id="SSF52402">
    <property type="entry name" value="Adenine nucleotide alpha hydrolases-like"/>
    <property type="match status" value="1"/>
</dbReference>
<proteinExistence type="inferred from homology"/>
<dbReference type="OrthoDB" id="105697at2157"/>
<dbReference type="InterPro" id="IPR006015">
    <property type="entry name" value="Universal_stress_UspA"/>
</dbReference>
<dbReference type="KEGG" id="hae:halTADL_0567"/>
<sequence>MVRQILVPLDGSPLGNNALSVALDDYPDAEIHLLHVIDPTEPGYSYVSLGVEAYDTPQHGSEAWYDRAEEYAEELFETAREQTDEDIELDTETRVGRPSREIVNYVEDNDIEHIVLGSHGRDRESRNLVGSVAEGVVFRSPVRVTLVK</sequence>
<dbReference type="Pfam" id="PF00582">
    <property type="entry name" value="Usp"/>
    <property type="match status" value="1"/>
</dbReference>
<evidence type="ECO:0000313" key="4">
    <source>
        <dbReference type="Proteomes" id="UP000198888"/>
    </source>
</evidence>
<reference evidence="3 4" key="1">
    <citation type="submission" date="2016-10" db="EMBL/GenBank/DDBJ databases">
        <authorList>
            <person name="de Groot N.N."/>
        </authorList>
    </citation>
    <scope>NUCLEOTIDE SEQUENCE [LARGE SCALE GENOMIC DNA]</scope>
    <source>
        <strain evidence="3 4">DSM 22187</strain>
    </source>
</reference>